<evidence type="ECO:0000313" key="5">
    <source>
        <dbReference type="EMBL" id="CAK9088608.1"/>
    </source>
</evidence>
<keyword evidence="3" id="KW-0560">Oxidoreductase</keyword>
<organism evidence="5 6">
    <name type="scientific">Durusdinium trenchii</name>
    <dbReference type="NCBI Taxonomy" id="1381693"/>
    <lineage>
        <taxon>Eukaryota</taxon>
        <taxon>Sar</taxon>
        <taxon>Alveolata</taxon>
        <taxon>Dinophyceae</taxon>
        <taxon>Suessiales</taxon>
        <taxon>Symbiodiniaceae</taxon>
        <taxon>Durusdinium</taxon>
    </lineage>
</organism>
<proteinExistence type="inferred from homology"/>
<dbReference type="PRINTS" id="PR00081">
    <property type="entry name" value="GDHRDH"/>
</dbReference>
<accession>A0ABP0QK59</accession>
<feature type="signal peptide" evidence="4">
    <location>
        <begin position="1"/>
        <end position="25"/>
    </location>
</feature>
<comment type="similarity">
    <text evidence="1">Belongs to the short-chain dehydrogenases/reductases (SDR) family.</text>
</comment>
<dbReference type="SUPFAM" id="SSF51735">
    <property type="entry name" value="NAD(P)-binding Rossmann-fold domains"/>
    <property type="match status" value="1"/>
</dbReference>
<protein>
    <submittedName>
        <fullName evidence="5">(+)-neomenthol dehydrogenase (Menthone:neomenthol reductase) (Short-chain dehydrogenase/reductase 1) (AtSDR1)</fullName>
    </submittedName>
</protein>
<comment type="caution">
    <text evidence="5">The sequence shown here is derived from an EMBL/GenBank/DDBJ whole genome shotgun (WGS) entry which is preliminary data.</text>
</comment>
<sequence>MRKLLTLGLCCLLAASWWEHSPAMALRRVLVTGGNKGIGRALCQQLAADHGFYVFLGSRDAQRGKEAVESILLKSPECQDRLQFLPLDVASDTSVAKAAEMLREQYGAEALYGIVNNAGVGFQTSMAETLNINTYGPKRVCDHFLPLIDPQEGRIVNTASASGPNYNSAAASAERAMLTSPDVTWEELDACMQKAIQEPAGRQPYGFSKACLIAYTMILAREHPTLKINAMTPGYILTDITRGMGASKPPEEGTKAAIYCLTGELKGNGWYYGSDALRSPIDRYRAPGDPPYEGSVYRRNDPRIADEDLLMVLDDLLVPDGATLCTVDCPPDGTGIFQGRAPAEVELVGPTHKDGSCSVVYGVRRVDLFEDLGLDRSAVIGSAGVGSVQITAMLTKHLAKVLTEMYACMLFREMVRRGPAICCLAALSWRIAVLEDDVIELVLTGQLLATNAEPGKSTSQISQPSSLPLRPSVELQASQPAAVHAISEDSGIVCSTAPTPMERAQHWKATL</sequence>
<dbReference type="PANTHER" id="PTHR43490:SF99">
    <property type="entry name" value="SHORT-CHAIN DEHYDROGENASE_REDUCTASE"/>
    <property type="match status" value="1"/>
</dbReference>
<dbReference type="PRINTS" id="PR00080">
    <property type="entry name" value="SDRFAMILY"/>
</dbReference>
<reference evidence="5 6" key="1">
    <citation type="submission" date="2024-02" db="EMBL/GenBank/DDBJ databases">
        <authorList>
            <person name="Chen Y."/>
            <person name="Shah S."/>
            <person name="Dougan E. K."/>
            <person name="Thang M."/>
            <person name="Chan C."/>
        </authorList>
    </citation>
    <scope>NUCLEOTIDE SEQUENCE [LARGE SCALE GENOMIC DNA]</scope>
</reference>
<gene>
    <name evidence="5" type="ORF">SCF082_LOCUS41840</name>
</gene>
<dbReference type="Gene3D" id="3.40.50.720">
    <property type="entry name" value="NAD(P)-binding Rossmann-like Domain"/>
    <property type="match status" value="1"/>
</dbReference>
<name>A0ABP0QK59_9DINO</name>
<dbReference type="PANTHER" id="PTHR43490">
    <property type="entry name" value="(+)-NEOMENTHOL DEHYDROGENASE"/>
    <property type="match status" value="1"/>
</dbReference>
<keyword evidence="6" id="KW-1185">Reference proteome</keyword>
<keyword evidence="4" id="KW-0732">Signal</keyword>
<evidence type="ECO:0000256" key="2">
    <source>
        <dbReference type="ARBA" id="ARBA00022857"/>
    </source>
</evidence>
<keyword evidence="2" id="KW-0521">NADP</keyword>
<evidence type="ECO:0000256" key="3">
    <source>
        <dbReference type="ARBA" id="ARBA00023002"/>
    </source>
</evidence>
<evidence type="ECO:0000256" key="4">
    <source>
        <dbReference type="SAM" id="SignalP"/>
    </source>
</evidence>
<dbReference type="InterPro" id="IPR002347">
    <property type="entry name" value="SDR_fam"/>
</dbReference>
<evidence type="ECO:0000313" key="6">
    <source>
        <dbReference type="Proteomes" id="UP001642464"/>
    </source>
</evidence>
<feature type="chain" id="PRO_5046496879" evidence="4">
    <location>
        <begin position="26"/>
        <end position="511"/>
    </location>
</feature>
<dbReference type="Proteomes" id="UP001642464">
    <property type="component" value="Unassembled WGS sequence"/>
</dbReference>
<evidence type="ECO:0000256" key="1">
    <source>
        <dbReference type="ARBA" id="ARBA00006484"/>
    </source>
</evidence>
<dbReference type="EMBL" id="CAXAMM010039729">
    <property type="protein sequence ID" value="CAK9088608.1"/>
    <property type="molecule type" value="Genomic_DNA"/>
</dbReference>
<dbReference type="Pfam" id="PF00106">
    <property type="entry name" value="adh_short"/>
    <property type="match status" value="1"/>
</dbReference>
<dbReference type="InterPro" id="IPR036291">
    <property type="entry name" value="NAD(P)-bd_dom_sf"/>
</dbReference>